<comment type="caution">
    <text evidence="1">The sequence shown here is derived from an EMBL/GenBank/DDBJ whole genome shotgun (WGS) entry which is preliminary data.</text>
</comment>
<reference evidence="1 2" key="1">
    <citation type="journal article" date="2024" name="J Genomics">
        <title>Draft genome sequencing and assembly of Favolaschia claudopus CIRM-BRFM 2984 isolated from oak limbs.</title>
        <authorList>
            <person name="Navarro D."/>
            <person name="Drula E."/>
            <person name="Chaduli D."/>
            <person name="Cazenave R."/>
            <person name="Ahrendt S."/>
            <person name="Wang J."/>
            <person name="Lipzen A."/>
            <person name="Daum C."/>
            <person name="Barry K."/>
            <person name="Grigoriev I.V."/>
            <person name="Favel A."/>
            <person name="Rosso M.N."/>
            <person name="Martin F."/>
        </authorList>
    </citation>
    <scope>NUCLEOTIDE SEQUENCE [LARGE SCALE GENOMIC DNA]</scope>
    <source>
        <strain evidence="1 2">CIRM-BRFM 2984</strain>
    </source>
</reference>
<evidence type="ECO:0000313" key="1">
    <source>
        <dbReference type="EMBL" id="KAK6980619.1"/>
    </source>
</evidence>
<dbReference type="Gene3D" id="2.60.20.10">
    <property type="entry name" value="Crystallins"/>
    <property type="match status" value="1"/>
</dbReference>
<keyword evidence="2" id="KW-1185">Reference proteome</keyword>
<dbReference type="EMBL" id="JAWWNJ010000157">
    <property type="protein sequence ID" value="KAK6980619.1"/>
    <property type="molecule type" value="Genomic_DNA"/>
</dbReference>
<dbReference type="Proteomes" id="UP001362999">
    <property type="component" value="Unassembled WGS sequence"/>
</dbReference>
<dbReference type="AlphaFoldDB" id="A0AAV9ZFK3"/>
<evidence type="ECO:0000313" key="2">
    <source>
        <dbReference type="Proteomes" id="UP001362999"/>
    </source>
</evidence>
<protein>
    <submittedName>
        <fullName evidence="1">Uncharacterized protein</fullName>
    </submittedName>
</protein>
<accession>A0AAV9ZFK3</accession>
<sequence>MILKLLFSTTSIHWQTYKRIRDIFENSKLKMFSKATLLQFLSALSIVSTIGVGVSASRAAEITDAAQTKADGDLAALDTFGNVVVCTDANLQGSCSTLGVTQGVCTCFTGGLASFNDKVSSMQFNLGGGATCTLYKDNNCGGQNFFVSNTAVINNFKDINFNDVMTCFKCFHG</sequence>
<name>A0AAV9ZFK3_9AGAR</name>
<organism evidence="1 2">
    <name type="scientific">Favolaschia claudopus</name>
    <dbReference type="NCBI Taxonomy" id="2862362"/>
    <lineage>
        <taxon>Eukaryota</taxon>
        <taxon>Fungi</taxon>
        <taxon>Dikarya</taxon>
        <taxon>Basidiomycota</taxon>
        <taxon>Agaricomycotina</taxon>
        <taxon>Agaricomycetes</taxon>
        <taxon>Agaricomycetidae</taxon>
        <taxon>Agaricales</taxon>
        <taxon>Marasmiineae</taxon>
        <taxon>Mycenaceae</taxon>
        <taxon>Favolaschia</taxon>
    </lineage>
</organism>
<proteinExistence type="predicted"/>
<gene>
    <name evidence="1" type="ORF">R3P38DRAFT_465991</name>
</gene>